<dbReference type="Pfam" id="PF12693">
    <property type="entry name" value="GspL_C"/>
    <property type="match status" value="1"/>
</dbReference>
<evidence type="ECO:0000256" key="6">
    <source>
        <dbReference type="ARBA" id="ARBA00022692"/>
    </source>
</evidence>
<dbReference type="Proteomes" id="UP000600865">
    <property type="component" value="Unassembled WGS sequence"/>
</dbReference>
<organism evidence="12 13">
    <name type="scientific">Litorimonas cladophorae</name>
    <dbReference type="NCBI Taxonomy" id="1220491"/>
    <lineage>
        <taxon>Bacteria</taxon>
        <taxon>Pseudomonadati</taxon>
        <taxon>Pseudomonadota</taxon>
        <taxon>Alphaproteobacteria</taxon>
        <taxon>Maricaulales</taxon>
        <taxon>Robiginitomaculaceae</taxon>
    </lineage>
</organism>
<sequence>MAAPTLIILPGLEGGEAIVATASGQGHATSRVAVADVPSLGLSEPVIILPGQWVRIFETELPKAGRAQQLKMSRFAREDDIANGADELHFALSDAQPPALAVVDKRIMNQLFEALGASRPKAIFADYDLLMGEEAVLVIDRAVEPQRAAVDLDWTDENLVQLPDSQLASTFAEAVYAGHGLNLMQGDYRPRSNLNLPRVPLIRFAALAASAALALFIWSGVQDRSAATQAKDLRAQTAADYLALTGERAPNNPGRVAAQSVKSGSVTRTGFLDLSSILFTGLSEFDDLRVDQLRYNAEDGVLRLRLIYPSFDAASRAESAVAKAGGILTTGGVREQNGAFVGDATLSVGGAS</sequence>
<dbReference type="EMBL" id="BMYV01000002">
    <property type="protein sequence ID" value="GGX69300.1"/>
    <property type="molecule type" value="Genomic_DNA"/>
</dbReference>
<feature type="transmembrane region" description="Helical" evidence="10">
    <location>
        <begin position="201"/>
        <end position="221"/>
    </location>
</feature>
<feature type="domain" description="GspL periplasmic" evidence="11">
    <location>
        <begin position="205"/>
        <end position="323"/>
    </location>
</feature>
<dbReference type="InterPro" id="IPR025691">
    <property type="entry name" value="GspL_pp_dom"/>
</dbReference>
<dbReference type="SUPFAM" id="SSF53067">
    <property type="entry name" value="Actin-like ATPase domain"/>
    <property type="match status" value="1"/>
</dbReference>
<dbReference type="AlphaFoldDB" id="A0A918KMC3"/>
<dbReference type="GO" id="GO:0009276">
    <property type="term" value="C:Gram-negative-bacterium-type cell wall"/>
    <property type="evidence" value="ECO:0007669"/>
    <property type="project" value="InterPro"/>
</dbReference>
<evidence type="ECO:0000259" key="11">
    <source>
        <dbReference type="Pfam" id="PF12693"/>
    </source>
</evidence>
<keyword evidence="9 10" id="KW-0472">Membrane</keyword>
<evidence type="ECO:0000256" key="2">
    <source>
        <dbReference type="ARBA" id="ARBA00005318"/>
    </source>
</evidence>
<evidence type="ECO:0000256" key="3">
    <source>
        <dbReference type="ARBA" id="ARBA00022448"/>
    </source>
</evidence>
<dbReference type="PIRSF" id="PIRSF015761">
    <property type="entry name" value="Protein_L"/>
    <property type="match status" value="1"/>
</dbReference>
<dbReference type="GO" id="GO:0005886">
    <property type="term" value="C:plasma membrane"/>
    <property type="evidence" value="ECO:0007669"/>
    <property type="project" value="UniProtKB-SubCell"/>
</dbReference>
<keyword evidence="13" id="KW-1185">Reference proteome</keyword>
<evidence type="ECO:0000256" key="5">
    <source>
        <dbReference type="ARBA" id="ARBA00022519"/>
    </source>
</evidence>
<evidence type="ECO:0000256" key="1">
    <source>
        <dbReference type="ARBA" id="ARBA00004533"/>
    </source>
</evidence>
<name>A0A918KMC3_9PROT</name>
<dbReference type="InterPro" id="IPR043129">
    <property type="entry name" value="ATPase_NBD"/>
</dbReference>
<keyword evidence="3" id="KW-0813">Transport</keyword>
<evidence type="ECO:0000313" key="12">
    <source>
        <dbReference type="EMBL" id="GGX69300.1"/>
    </source>
</evidence>
<dbReference type="NCBIfam" id="TIGR01709">
    <property type="entry name" value="typeII_sec_gspL"/>
    <property type="match status" value="1"/>
</dbReference>
<dbReference type="Gene3D" id="3.30.420.380">
    <property type="match status" value="1"/>
</dbReference>
<comment type="caution">
    <text evidence="12">The sequence shown here is derived from an EMBL/GenBank/DDBJ whole genome shotgun (WGS) entry which is preliminary data.</text>
</comment>
<proteinExistence type="inferred from homology"/>
<dbReference type="RefSeq" id="WP_189584879.1">
    <property type="nucleotide sequence ID" value="NZ_BMYV01000002.1"/>
</dbReference>
<keyword evidence="5" id="KW-0997">Cell inner membrane</keyword>
<comment type="subcellular location">
    <subcellularLocation>
        <location evidence="1">Cell inner membrane</location>
    </subcellularLocation>
</comment>
<keyword evidence="8 10" id="KW-1133">Transmembrane helix</keyword>
<gene>
    <name evidence="12" type="ORF">GCM10011309_19090</name>
</gene>
<evidence type="ECO:0000256" key="8">
    <source>
        <dbReference type="ARBA" id="ARBA00022989"/>
    </source>
</evidence>
<accession>A0A918KMC3</accession>
<evidence type="ECO:0000256" key="10">
    <source>
        <dbReference type="SAM" id="Phobius"/>
    </source>
</evidence>
<keyword evidence="7" id="KW-0653">Protein transport</keyword>
<evidence type="ECO:0000313" key="13">
    <source>
        <dbReference type="Proteomes" id="UP000600865"/>
    </source>
</evidence>
<dbReference type="InterPro" id="IPR007812">
    <property type="entry name" value="T2SS_protein-GspL"/>
</dbReference>
<evidence type="ECO:0000256" key="9">
    <source>
        <dbReference type="ARBA" id="ARBA00023136"/>
    </source>
</evidence>
<dbReference type="GO" id="GO:0015628">
    <property type="term" value="P:protein secretion by the type II secretion system"/>
    <property type="evidence" value="ECO:0007669"/>
    <property type="project" value="InterPro"/>
</dbReference>
<evidence type="ECO:0000256" key="4">
    <source>
        <dbReference type="ARBA" id="ARBA00022475"/>
    </source>
</evidence>
<keyword evidence="6 10" id="KW-0812">Transmembrane</keyword>
<keyword evidence="4" id="KW-1003">Cell membrane</keyword>
<dbReference type="GO" id="GO:0015627">
    <property type="term" value="C:type II protein secretion system complex"/>
    <property type="evidence" value="ECO:0007669"/>
    <property type="project" value="InterPro"/>
</dbReference>
<reference evidence="12 13" key="1">
    <citation type="journal article" date="2014" name="Int. J. Syst. Evol. Microbiol.">
        <title>Complete genome sequence of Corynebacterium casei LMG S-19264T (=DSM 44701T), isolated from a smear-ripened cheese.</title>
        <authorList>
            <consortium name="US DOE Joint Genome Institute (JGI-PGF)"/>
            <person name="Walter F."/>
            <person name="Albersmeier A."/>
            <person name="Kalinowski J."/>
            <person name="Ruckert C."/>
        </authorList>
    </citation>
    <scope>NUCLEOTIDE SEQUENCE [LARGE SCALE GENOMIC DNA]</scope>
    <source>
        <strain evidence="12 13">KCTC 23968</strain>
    </source>
</reference>
<protein>
    <recommendedName>
        <fullName evidence="11">GspL periplasmic domain-containing protein</fullName>
    </recommendedName>
</protein>
<comment type="similarity">
    <text evidence="2">Belongs to the GSP L family.</text>
</comment>
<evidence type="ECO:0000256" key="7">
    <source>
        <dbReference type="ARBA" id="ARBA00022927"/>
    </source>
</evidence>